<evidence type="ECO:0000259" key="7">
    <source>
        <dbReference type="Pfam" id="PF12726"/>
    </source>
</evidence>
<dbReference type="Gene3D" id="3.40.50.300">
    <property type="entry name" value="P-loop containing nucleotide triphosphate hydrolases"/>
    <property type="match status" value="2"/>
</dbReference>
<evidence type="ECO:0000256" key="1">
    <source>
        <dbReference type="ARBA" id="ARBA00007913"/>
    </source>
</evidence>
<comment type="caution">
    <text evidence="11">The sequence shown here is derived from an EMBL/GenBank/DDBJ whole genome shotgun (WGS) entry which is preliminary data.</text>
</comment>
<dbReference type="SUPFAM" id="SSF52540">
    <property type="entry name" value="P-loop containing nucleoside triphosphate hydrolases"/>
    <property type="match status" value="1"/>
</dbReference>
<dbReference type="Pfam" id="PF13087">
    <property type="entry name" value="AAA_12"/>
    <property type="match status" value="1"/>
</dbReference>
<reference evidence="11 12" key="1">
    <citation type="submission" date="2016-07" db="EMBL/GenBank/DDBJ databases">
        <title>Pervasive Adenine N6-methylation of Active Genes in Fungi.</title>
        <authorList>
            <consortium name="DOE Joint Genome Institute"/>
            <person name="Mondo S.J."/>
            <person name="Dannebaum R.O."/>
            <person name="Kuo R.C."/>
            <person name="Labutti K."/>
            <person name="Haridas S."/>
            <person name="Kuo A."/>
            <person name="Salamov A."/>
            <person name="Ahrendt S.R."/>
            <person name="Lipzen A."/>
            <person name="Sullivan W."/>
            <person name="Andreopoulos W.B."/>
            <person name="Clum A."/>
            <person name="Lindquist E."/>
            <person name="Daum C."/>
            <person name="Ramamoorthy G.K."/>
            <person name="Gryganskyi A."/>
            <person name="Culley D."/>
            <person name="Magnuson J.K."/>
            <person name="James T.Y."/>
            <person name="O'Malley M.A."/>
            <person name="Stajich J.E."/>
            <person name="Spatafora J.W."/>
            <person name="Visel A."/>
            <person name="Grigoriev I.V."/>
        </authorList>
    </citation>
    <scope>NUCLEOTIDE SEQUENCE [LARGE SCALE GENOMIC DNA]</scope>
    <source>
        <strain evidence="11 12">68-887.2</strain>
    </source>
</reference>
<dbReference type="EMBL" id="MCFC01000025">
    <property type="protein sequence ID" value="ORY29551.1"/>
    <property type="molecule type" value="Genomic_DNA"/>
</dbReference>
<dbReference type="InterPro" id="IPR056474">
    <property type="entry name" value="SEN1_barrel"/>
</dbReference>
<dbReference type="FunFam" id="3.40.50.300:FF:000326">
    <property type="entry name" value="P-loop containing nucleoside triphosphate hydrolase"/>
    <property type="match status" value="1"/>
</dbReference>
<evidence type="ECO:0000313" key="11">
    <source>
        <dbReference type="EMBL" id="ORY29551.1"/>
    </source>
</evidence>
<dbReference type="CDD" id="cd18042">
    <property type="entry name" value="DEXXQc_SETX"/>
    <property type="match status" value="1"/>
</dbReference>
<comment type="similarity">
    <text evidence="1">Belongs to the DNA2/NAM7 helicase family.</text>
</comment>
<dbReference type="OrthoDB" id="6513042at2759"/>
<sequence length="2031" mass="225345">MAGDPGSSGSDPQIAEVEAVLERRAASNQQPTDLDLFPVYNFLLPSKPVATSFATTNGPLHWYCSQAPSELHREAATYLIFLFAFRREGTSKAWLEALERVVLCCNRCARGFGAARRKFGSRYMGKFPATTRANFFKAVDSWQAPLILAEAAKASDPQYGDSASPINTVSSLSSPVTQLLLNEPSLLDNVEIASLIDNIINSLPGSPIRSTIVALGLTPVLIRLLSSPNEARRDFARTLLPACVRRPLSFDEFSDNGIGHEIQALYTGGDSIAIGERWSSVVELLKSKSLSDEVVNRGLLRGEGLNSSGRLIMSILSSHLGSDSPKFPLYLSCFAVLLDVCPTPDIWSFDPSAEMPHTLFSEIKNNPAFQTLLLEVFPPSQLTASPIPSADQRSKGKRKEEMLPSCVAWFRPFLLSLVEHRLASVPDHVKINSAGGFGEAIARVMGFCFQEMQHSRFNSEVRAGIARAGFEALISVQDRLRQTDPPLSHLEVLLSTSLDLHAKTITRIAFRRQDLPAVLWVDARDAAQRLLSLVFTVDGRDLIESTLGLAAISYNESKRQQRVKRAKKEGKEVPSAVTVTHLHNAIVRKDLWRTAYDSLSPSDITAISMLAHAVATFAHLDKLNRHEAWSHDPLAEVVKADDWITAIRAINNGLQASREQFGQAIESAAMQPDPSILAHLWKQPGMARSATVLLLSPVEDVHNPMISLIQQSFEDVDDRGDCFRVLLTKFPCQAMDGLCDFLTMFAQTAAVTPESCSLAKWLVRCFTDVLDALCRSSGNGGALLQSADFLESEDDDRSMRRRITNLWHLMTTSLAVIFKRTQEWAPWFDNEIMVDWMRDALIFGRQMTEHIRTFEEAALGRLGSTISDGMSESPVKVTTMGKTMVKKLEAVLKDLVSWIRLTDVETLHQTFELIKTILSRVARSDADLKDNPSLEATLYEIERFSRRAGPRYRTRLSDDLLSELADLLVPFNLDVTVDDEIHYIKSVESRPSSQVKSEIAPSAAATAASRLGDREIPPKPLMRKPKDVKNAFDVMMRKASGSQGLKTPTPAASKTKEVLDVDDFDDDFLSNVSLKDLDIIERRAMVSSSTGVPPAGPAPQARMVPRTQPGSTRLPPRPPQSSKLSINVAPKTAYPKHSTSTGFKSQFMKDARREHKLAATERKRDIGGITHRLPTASGLGTGLGAYQGQRRPVQPVVSSGSSDSDSSSDDENKGISALVARQKSPKRLATVVERRPIKILGASMADVIREREERQAKQHAIKMRLRPDLSPLFRHVLSWDPDHEGPMAPNLDPNMTRLGPVPTTFSSSQQYEQIMMPLFLQETWAQCKQSRQTGSPINVEITSRNYEDDFVDIDVSVQGNVPPDFYVNETDVVCLRQIGVPGAILAKVQAFRKRFKDTAVKIRVLAKRDTSMLGMKSKLLLQKHLPLSTALREFGALRGLPYYEGPLLHNILAARSARMPHLTPYEITEAQRAYSVNEPQATAILGAMSVEGFALIQGPPGTGKTKTISGLVGKFLSDRIALIPRNGEKPAKAKLLVCAPSNAAIDEVCKRLMNGVPKATSGQHLPNIVRVGIESSVNMAVKDVSLDSLVEARINAQGAGRDGGGDYARIQGELNEVKELIRKKQEEINAAGGHDEKRRALENEYHTLVTKRTQLGQQSSKAKDAARDATRHLDAARRTARDAILNEADVICATLSGAGQETLSPYTFETVIIDEAAQAIEMSCLIPLKYGCKRCIMVGDPNQLPPTTFSSEAERFQYNQSLFVRIAKQNPANMQLLSIQYRMHPDISELPSKVFYNGQLKDGPDMAKKTAAVWHSRHIFGPYRFFNVTGHEVKAGTSTKNPDEALVAVELYRRLEADFGTKINLALRIGVISMYKEQLFELKRKFNEAFGPTILERIEFNTVDGFQGQEKDIIILSCVRSGPNLRTIGFLRDPRRMNVALTRAKSSLFVIGNGPTLERSDERWKTIVGDARERGFFIEVNIISTMVWETLTSYSTGIRLSLLKHHRHRHRKRRLKRSLLHRRLKLDLRPR</sequence>
<keyword evidence="2" id="KW-0547">Nucleotide-binding</keyword>
<protein>
    <submittedName>
        <fullName evidence="11">SEN1 N terminal-domain-containing protein</fullName>
    </submittedName>
</protein>
<dbReference type="InterPro" id="IPR041677">
    <property type="entry name" value="DNA2/NAM7_AAA_11"/>
</dbReference>
<dbReference type="InterPro" id="IPR047187">
    <property type="entry name" value="SF1_C_Upf1"/>
</dbReference>
<name>A0A1Y2B3Z8_9TREE</name>
<dbReference type="GO" id="GO:0016604">
    <property type="term" value="C:nuclear body"/>
    <property type="evidence" value="ECO:0007669"/>
    <property type="project" value="TreeGrafter"/>
</dbReference>
<dbReference type="GO" id="GO:0001147">
    <property type="term" value="F:transcription termination site sequence-specific DNA binding"/>
    <property type="evidence" value="ECO:0007669"/>
    <property type="project" value="TreeGrafter"/>
</dbReference>
<feature type="region of interest" description="Disordered" evidence="6">
    <location>
        <begin position="1170"/>
        <end position="1213"/>
    </location>
</feature>
<evidence type="ECO:0000256" key="2">
    <source>
        <dbReference type="ARBA" id="ARBA00022741"/>
    </source>
</evidence>
<dbReference type="GO" id="GO:0006369">
    <property type="term" value="P:termination of RNA polymerase II transcription"/>
    <property type="evidence" value="ECO:0007669"/>
    <property type="project" value="TreeGrafter"/>
</dbReference>
<feature type="region of interest" description="Disordered" evidence="6">
    <location>
        <begin position="1086"/>
        <end position="1145"/>
    </location>
</feature>
<dbReference type="InterPro" id="IPR041679">
    <property type="entry name" value="DNA2/NAM7-like_C"/>
</dbReference>
<feature type="domain" description="Helicase Sen1 N-terminal" evidence="7">
    <location>
        <begin position="94"/>
        <end position="911"/>
    </location>
</feature>
<dbReference type="STRING" id="71784.A0A1Y2B3Z8"/>
<feature type="region of interest" description="Disordered" evidence="6">
    <location>
        <begin position="995"/>
        <end position="1024"/>
    </location>
</feature>
<dbReference type="GO" id="GO:0004386">
    <property type="term" value="F:helicase activity"/>
    <property type="evidence" value="ECO:0007669"/>
    <property type="project" value="UniProtKB-KW"/>
</dbReference>
<dbReference type="GO" id="GO:0005694">
    <property type="term" value="C:chromosome"/>
    <property type="evidence" value="ECO:0007669"/>
    <property type="project" value="UniProtKB-ARBA"/>
</dbReference>
<feature type="domain" description="Helicase SEN1 beta-barrel" evidence="10">
    <location>
        <begin position="1334"/>
        <end position="1423"/>
    </location>
</feature>
<dbReference type="InterPro" id="IPR045055">
    <property type="entry name" value="DNA2/NAM7-like"/>
</dbReference>
<dbReference type="InParanoid" id="A0A1Y2B3Z8"/>
<dbReference type="GO" id="GO:0016787">
    <property type="term" value="F:hydrolase activity"/>
    <property type="evidence" value="ECO:0007669"/>
    <property type="project" value="UniProtKB-KW"/>
</dbReference>
<dbReference type="GO" id="GO:0005524">
    <property type="term" value="F:ATP binding"/>
    <property type="evidence" value="ECO:0007669"/>
    <property type="project" value="UniProtKB-KW"/>
</dbReference>
<accession>A0A1Y2B3Z8</accession>
<feature type="compositionally biased region" description="Low complexity" evidence="6">
    <location>
        <begin position="1000"/>
        <end position="1009"/>
    </location>
</feature>
<evidence type="ECO:0000313" key="12">
    <source>
        <dbReference type="Proteomes" id="UP000193986"/>
    </source>
</evidence>
<evidence type="ECO:0000256" key="6">
    <source>
        <dbReference type="SAM" id="MobiDB-lite"/>
    </source>
</evidence>
<keyword evidence="3" id="KW-0378">Hydrolase</keyword>
<feature type="domain" description="DNA2/NAM7 helicase-like C-terminal" evidence="9">
    <location>
        <begin position="1758"/>
        <end position="1953"/>
    </location>
</feature>
<dbReference type="CDD" id="cd18808">
    <property type="entry name" value="SF1_C_Upf1"/>
    <property type="match status" value="1"/>
</dbReference>
<dbReference type="Pfam" id="PF23576">
    <property type="entry name" value="SEN1_barrel"/>
    <property type="match status" value="1"/>
</dbReference>
<evidence type="ECO:0000256" key="4">
    <source>
        <dbReference type="ARBA" id="ARBA00022806"/>
    </source>
</evidence>
<feature type="domain" description="DNA2/NAM7 helicase helicase" evidence="8">
    <location>
        <begin position="1476"/>
        <end position="1750"/>
    </location>
</feature>
<dbReference type="Pfam" id="PF12726">
    <property type="entry name" value="SEN1_N"/>
    <property type="match status" value="1"/>
</dbReference>
<organism evidence="11 12">
    <name type="scientific">Naematelia encephala</name>
    <dbReference type="NCBI Taxonomy" id="71784"/>
    <lineage>
        <taxon>Eukaryota</taxon>
        <taxon>Fungi</taxon>
        <taxon>Dikarya</taxon>
        <taxon>Basidiomycota</taxon>
        <taxon>Agaricomycotina</taxon>
        <taxon>Tremellomycetes</taxon>
        <taxon>Tremellales</taxon>
        <taxon>Naemateliaceae</taxon>
        <taxon>Naematelia</taxon>
    </lineage>
</organism>
<evidence type="ECO:0000256" key="3">
    <source>
        <dbReference type="ARBA" id="ARBA00022801"/>
    </source>
</evidence>
<dbReference type="PANTHER" id="PTHR10887:SF495">
    <property type="entry name" value="HELICASE SENATAXIN ISOFORM X1-RELATED"/>
    <property type="match status" value="1"/>
</dbReference>
<dbReference type="InterPro" id="IPR024481">
    <property type="entry name" value="Helicase_Sen1_N"/>
</dbReference>
<evidence type="ECO:0000259" key="10">
    <source>
        <dbReference type="Pfam" id="PF23576"/>
    </source>
</evidence>
<keyword evidence="12" id="KW-1185">Reference proteome</keyword>
<gene>
    <name evidence="11" type="ORF">BCR39DRAFT_467452</name>
</gene>
<dbReference type="InterPro" id="IPR027417">
    <property type="entry name" value="P-loop_NTPase"/>
</dbReference>
<dbReference type="Proteomes" id="UP000193986">
    <property type="component" value="Unassembled WGS sequence"/>
</dbReference>
<keyword evidence="4" id="KW-0347">Helicase</keyword>
<evidence type="ECO:0000259" key="8">
    <source>
        <dbReference type="Pfam" id="PF13086"/>
    </source>
</evidence>
<evidence type="ECO:0000256" key="5">
    <source>
        <dbReference type="ARBA" id="ARBA00022840"/>
    </source>
</evidence>
<dbReference type="Pfam" id="PF13086">
    <property type="entry name" value="AAA_11"/>
    <property type="match status" value="1"/>
</dbReference>
<keyword evidence="5" id="KW-0067">ATP-binding</keyword>
<dbReference type="PANTHER" id="PTHR10887">
    <property type="entry name" value="DNA2/NAM7 HELICASE FAMILY"/>
    <property type="match status" value="1"/>
</dbReference>
<evidence type="ECO:0000259" key="9">
    <source>
        <dbReference type="Pfam" id="PF13087"/>
    </source>
</evidence>
<proteinExistence type="inferred from homology"/>